<keyword evidence="4" id="KW-0808">Transferase</keyword>
<accession>A0ABT1CT05</accession>
<evidence type="ECO:0000256" key="6">
    <source>
        <dbReference type="ARBA" id="ARBA00022989"/>
    </source>
</evidence>
<evidence type="ECO:0000256" key="2">
    <source>
        <dbReference type="ARBA" id="ARBA00022475"/>
    </source>
</evidence>
<dbReference type="RefSeq" id="WP_252916210.1">
    <property type="nucleotide sequence ID" value="NZ_JAAAML010000002.1"/>
</dbReference>
<dbReference type="Pfam" id="PF02366">
    <property type="entry name" value="PMT"/>
    <property type="match status" value="1"/>
</dbReference>
<evidence type="ECO:0000313" key="11">
    <source>
        <dbReference type="Proteomes" id="UP001320715"/>
    </source>
</evidence>
<evidence type="ECO:0000313" key="10">
    <source>
        <dbReference type="EMBL" id="MCO6409314.1"/>
    </source>
</evidence>
<comment type="subcellular location">
    <subcellularLocation>
        <location evidence="1">Cell membrane</location>
        <topology evidence="1">Multi-pass membrane protein</topology>
    </subcellularLocation>
</comment>
<feature type="transmembrane region" description="Helical" evidence="8">
    <location>
        <begin position="353"/>
        <end position="374"/>
    </location>
</feature>
<dbReference type="InterPro" id="IPR050297">
    <property type="entry name" value="LipidA_mod_glycosyltrf_83"/>
</dbReference>
<organism evidence="10 11">
    <name type="scientific">Hoeflea alexandrii</name>
    <dbReference type="NCBI Taxonomy" id="288436"/>
    <lineage>
        <taxon>Bacteria</taxon>
        <taxon>Pseudomonadati</taxon>
        <taxon>Pseudomonadota</taxon>
        <taxon>Alphaproteobacteria</taxon>
        <taxon>Hyphomicrobiales</taxon>
        <taxon>Rhizobiaceae</taxon>
        <taxon>Hoeflea</taxon>
    </lineage>
</organism>
<evidence type="ECO:0000256" key="8">
    <source>
        <dbReference type="SAM" id="Phobius"/>
    </source>
</evidence>
<feature type="domain" description="ArnT-like N-terminal" evidence="9">
    <location>
        <begin position="29"/>
        <end position="223"/>
    </location>
</feature>
<sequence>MTKSQAILSGLLLLLAVRVAAMVWVPLTDTTEARYAEIARTMAETGNWITPLFDLGIPYLAEPPLHSWLSASGIALFGVTAFAVRLGVLLSALATLAILWLWARSLTDRITAAVAVLLVASSGLFFVASALVQADMALTLGVTAAMAGFYNGLSGSRRWGWLFFAGLAVGLLAKGPVAWILSLLPIGLYMVWRGSWKDLQQLPWIGGIALIAILVMPWYVAAESIAPGYLGISIIGEHVQRYFEPGWAGGLYSSGPAHPRGMIWLFWILATLPWSPLLPILLWRLRKGVPRKTPDDTGLYLYLLLFVLTPLVLFTPVQNTIVTHVLPGVPAASLLAVMLWLRSGPAQAKWVHLGVAEVVVVAGGIILVSVLGLARTALPSEAALIGSFNASGRLAILWDRSFSAEFYTDGDITRLNSLEDLESWLAAGDGVMVPKYRQAEFLARFGNVGAPVAESRKYMLYIPVP</sequence>
<keyword evidence="7 8" id="KW-0472">Membrane</keyword>
<evidence type="ECO:0000259" key="9">
    <source>
        <dbReference type="Pfam" id="PF02366"/>
    </source>
</evidence>
<keyword evidence="6 8" id="KW-1133">Transmembrane helix</keyword>
<feature type="transmembrane region" description="Helical" evidence="8">
    <location>
        <begin position="110"/>
        <end position="132"/>
    </location>
</feature>
<evidence type="ECO:0000256" key="4">
    <source>
        <dbReference type="ARBA" id="ARBA00022679"/>
    </source>
</evidence>
<feature type="transmembrane region" description="Helical" evidence="8">
    <location>
        <begin position="262"/>
        <end position="285"/>
    </location>
</feature>
<dbReference type="PANTHER" id="PTHR33908">
    <property type="entry name" value="MANNOSYLTRANSFERASE YKCB-RELATED"/>
    <property type="match status" value="1"/>
</dbReference>
<feature type="transmembrane region" description="Helical" evidence="8">
    <location>
        <begin position="297"/>
        <end position="315"/>
    </location>
</feature>
<evidence type="ECO:0000256" key="1">
    <source>
        <dbReference type="ARBA" id="ARBA00004651"/>
    </source>
</evidence>
<protein>
    <submittedName>
        <fullName evidence="10">Phospholipid carrier-dependent glycosyltransferase</fullName>
    </submittedName>
</protein>
<comment type="caution">
    <text evidence="10">The sequence shown here is derived from an EMBL/GenBank/DDBJ whole genome shotgun (WGS) entry which is preliminary data.</text>
</comment>
<dbReference type="PANTHER" id="PTHR33908:SF3">
    <property type="entry name" value="UNDECAPRENYL PHOSPHATE-ALPHA-4-AMINO-4-DEOXY-L-ARABINOSE ARABINOSYL TRANSFERASE"/>
    <property type="match status" value="1"/>
</dbReference>
<feature type="transmembrane region" description="Helical" evidence="8">
    <location>
        <begin position="321"/>
        <end position="341"/>
    </location>
</feature>
<feature type="transmembrane region" description="Helical" evidence="8">
    <location>
        <begin position="204"/>
        <end position="221"/>
    </location>
</feature>
<reference evidence="10 11" key="1">
    <citation type="submission" date="2020-01" db="EMBL/GenBank/DDBJ databases">
        <title>Genomes of bacteria type strains.</title>
        <authorList>
            <person name="Chen J."/>
            <person name="Zhu S."/>
            <person name="Yang J."/>
        </authorList>
    </citation>
    <scope>NUCLEOTIDE SEQUENCE [LARGE SCALE GENOMIC DNA]</scope>
    <source>
        <strain evidence="10 11">DSM 16655</strain>
    </source>
</reference>
<name>A0ABT1CT05_9HYPH</name>
<feature type="transmembrane region" description="Helical" evidence="8">
    <location>
        <begin position="74"/>
        <end position="103"/>
    </location>
</feature>
<dbReference type="InterPro" id="IPR003342">
    <property type="entry name" value="ArnT-like_N"/>
</dbReference>
<gene>
    <name evidence="10" type="ORF">GTW23_14105</name>
</gene>
<keyword evidence="3" id="KW-0328">Glycosyltransferase</keyword>
<keyword evidence="5 8" id="KW-0812">Transmembrane</keyword>
<dbReference type="Proteomes" id="UP001320715">
    <property type="component" value="Unassembled WGS sequence"/>
</dbReference>
<dbReference type="EMBL" id="JAAAML010000002">
    <property type="protein sequence ID" value="MCO6409314.1"/>
    <property type="molecule type" value="Genomic_DNA"/>
</dbReference>
<keyword evidence="2" id="KW-1003">Cell membrane</keyword>
<evidence type="ECO:0000256" key="5">
    <source>
        <dbReference type="ARBA" id="ARBA00022692"/>
    </source>
</evidence>
<proteinExistence type="predicted"/>
<feature type="transmembrane region" description="Helical" evidence="8">
    <location>
        <begin position="159"/>
        <end position="192"/>
    </location>
</feature>
<keyword evidence="11" id="KW-1185">Reference proteome</keyword>
<evidence type="ECO:0000256" key="7">
    <source>
        <dbReference type="ARBA" id="ARBA00023136"/>
    </source>
</evidence>
<evidence type="ECO:0000256" key="3">
    <source>
        <dbReference type="ARBA" id="ARBA00022676"/>
    </source>
</evidence>